<dbReference type="InterPro" id="IPR005734">
    <property type="entry name" value="TopoVI_B"/>
</dbReference>
<keyword evidence="1" id="KW-0547">Nucleotide-binding</keyword>
<dbReference type="Pfam" id="PF09239">
    <property type="entry name" value="Topo-VIb_trans"/>
    <property type="match status" value="1"/>
</dbReference>
<dbReference type="Gene3D" id="3.30.230.10">
    <property type="match status" value="1"/>
</dbReference>
<dbReference type="PANTHER" id="PTHR48444:SF1">
    <property type="entry name" value="DNA TOPOISOMERASE 6 SUBUNIT B"/>
    <property type="match status" value="1"/>
</dbReference>
<dbReference type="Gene3D" id="3.30.565.10">
    <property type="entry name" value="Histidine kinase-like ATPase, C-terminal domain"/>
    <property type="match status" value="1"/>
</dbReference>
<dbReference type="InterPro" id="IPR015320">
    <property type="entry name" value="TopoVI_B_transducer"/>
</dbReference>
<organism evidence="7">
    <name type="scientific">mine drainage metagenome</name>
    <dbReference type="NCBI Taxonomy" id="410659"/>
    <lineage>
        <taxon>unclassified sequences</taxon>
        <taxon>metagenomes</taxon>
        <taxon>ecological metagenomes</taxon>
    </lineage>
</organism>
<keyword evidence="2" id="KW-0067">ATP-binding</keyword>
<reference evidence="7" key="1">
    <citation type="submission" date="2013-08" db="EMBL/GenBank/DDBJ databases">
        <authorList>
            <person name="Mendez C."/>
            <person name="Richter M."/>
            <person name="Ferrer M."/>
            <person name="Sanchez J."/>
        </authorList>
    </citation>
    <scope>NUCLEOTIDE SEQUENCE</scope>
</reference>
<feature type="non-terminal residue" evidence="7">
    <location>
        <position position="1"/>
    </location>
</feature>
<keyword evidence="3" id="KW-0799">Topoisomerase</keyword>
<reference evidence="7" key="2">
    <citation type="journal article" date="2014" name="ISME J.">
        <title>Microbial stratification in low pH oxic and suboxic macroscopic growths along an acid mine drainage.</title>
        <authorList>
            <person name="Mendez-Garcia C."/>
            <person name="Mesa V."/>
            <person name="Sprenger R.R."/>
            <person name="Richter M."/>
            <person name="Diez M.S."/>
            <person name="Solano J."/>
            <person name="Bargiela R."/>
            <person name="Golyshina O.V."/>
            <person name="Manteca A."/>
            <person name="Ramos J.L."/>
            <person name="Gallego J.R."/>
            <person name="Llorente I."/>
            <person name="Martins Dos Santos V.A."/>
            <person name="Jensen O.N."/>
            <person name="Pelaez A.I."/>
            <person name="Sanchez J."/>
            <person name="Ferrer M."/>
        </authorList>
    </citation>
    <scope>NUCLEOTIDE SEQUENCE</scope>
</reference>
<dbReference type="Gene3D" id="1.10.8.50">
    <property type="match status" value="1"/>
</dbReference>
<evidence type="ECO:0000256" key="3">
    <source>
        <dbReference type="ARBA" id="ARBA00023029"/>
    </source>
</evidence>
<proteinExistence type="predicted"/>
<sequence>LRREIPNVFARLLYGSRFHAHRQARGQQGIGISAAVLYAGLTTARPAKISSKVAEEEGAHLLELTIDIQKNAPRIVAEDVALWDRPHGTRIELVLKARYIRGRQSPLEYLRGTAIVNPHARIVLIEPDGTRITFERATETLPPLPRETLPHPYGLELGELGSLVRSSRRPSLIEVLTKDLGGVSARVAREVLVAAGLTASAAPSSLDGAAQERLLSALQSATLLAPSSDCLSPIGPLLIKRGLRNVLGEVRPEFFAPPVSRPAKVRGGFPFLVEVGLVYGGGLPIDQSVQVLRFANRVPLLFQQGACAITNAIASMDWRRYGLDQKGGSGLPTGPALILVHVASTKIPFTSEAKEAIAEDADIDREITLALQGAARHLKAHLSRKSRRA</sequence>
<evidence type="ECO:0000313" key="7">
    <source>
        <dbReference type="EMBL" id="EQD31109.1"/>
    </source>
</evidence>
<evidence type="ECO:0000256" key="5">
    <source>
        <dbReference type="ARBA" id="ARBA00023235"/>
    </source>
</evidence>
<evidence type="ECO:0000256" key="1">
    <source>
        <dbReference type="ARBA" id="ARBA00022741"/>
    </source>
</evidence>
<dbReference type="InterPro" id="IPR020568">
    <property type="entry name" value="Ribosomal_Su5_D2-typ_SF"/>
</dbReference>
<dbReference type="InterPro" id="IPR014721">
    <property type="entry name" value="Ribsml_uS5_D2-typ_fold_subgr"/>
</dbReference>
<dbReference type="AlphaFoldDB" id="T0ZQV4"/>
<evidence type="ECO:0000256" key="2">
    <source>
        <dbReference type="ARBA" id="ARBA00022840"/>
    </source>
</evidence>
<keyword evidence="5 7" id="KW-0413">Isomerase</keyword>
<dbReference type="GO" id="GO:0003677">
    <property type="term" value="F:DNA binding"/>
    <property type="evidence" value="ECO:0007669"/>
    <property type="project" value="UniProtKB-KW"/>
</dbReference>
<accession>T0ZQV4</accession>
<dbReference type="SUPFAM" id="SSF54211">
    <property type="entry name" value="Ribosomal protein S5 domain 2-like"/>
    <property type="match status" value="1"/>
</dbReference>
<dbReference type="NCBIfam" id="NF003218">
    <property type="entry name" value="PRK04184.1"/>
    <property type="match status" value="1"/>
</dbReference>
<dbReference type="GO" id="GO:0005524">
    <property type="term" value="F:ATP binding"/>
    <property type="evidence" value="ECO:0007669"/>
    <property type="project" value="UniProtKB-KW"/>
</dbReference>
<gene>
    <name evidence="7" type="ORF">B2A_13827</name>
</gene>
<protein>
    <submittedName>
        <fullName evidence="7">DNA topoisomerase 6 subunit B</fullName>
    </submittedName>
</protein>
<comment type="caution">
    <text evidence="7">The sequence shown here is derived from an EMBL/GenBank/DDBJ whole genome shotgun (WGS) entry which is preliminary data.</text>
</comment>
<dbReference type="InterPro" id="IPR036890">
    <property type="entry name" value="HATPase_C_sf"/>
</dbReference>
<feature type="domain" description="DNA topoisomerase VI subunit B transducer" evidence="6">
    <location>
        <begin position="226"/>
        <end position="388"/>
    </location>
</feature>
<dbReference type="EMBL" id="AUZZ01010025">
    <property type="protein sequence ID" value="EQD31109.1"/>
    <property type="molecule type" value="Genomic_DNA"/>
</dbReference>
<dbReference type="CDD" id="cd00823">
    <property type="entry name" value="TopoIIB_Trans"/>
    <property type="match status" value="1"/>
</dbReference>
<dbReference type="NCBIfam" id="TIGR01052">
    <property type="entry name" value="top6b"/>
    <property type="match status" value="1"/>
</dbReference>
<dbReference type="GO" id="GO:0003918">
    <property type="term" value="F:DNA topoisomerase type II (double strand cut, ATP-hydrolyzing) activity"/>
    <property type="evidence" value="ECO:0007669"/>
    <property type="project" value="InterPro"/>
</dbReference>
<evidence type="ECO:0000256" key="4">
    <source>
        <dbReference type="ARBA" id="ARBA00023125"/>
    </source>
</evidence>
<dbReference type="GO" id="GO:0006265">
    <property type="term" value="P:DNA topological change"/>
    <property type="evidence" value="ECO:0007669"/>
    <property type="project" value="InterPro"/>
</dbReference>
<dbReference type="SUPFAM" id="SSF55874">
    <property type="entry name" value="ATPase domain of HSP90 chaperone/DNA topoisomerase II/histidine kinase"/>
    <property type="match status" value="1"/>
</dbReference>
<evidence type="ECO:0000259" key="6">
    <source>
        <dbReference type="Pfam" id="PF09239"/>
    </source>
</evidence>
<keyword evidence="4" id="KW-0238">DNA-binding</keyword>
<dbReference type="PANTHER" id="PTHR48444">
    <property type="entry name" value="DNA TOPOISOMERASE 6 SUBUNIT B"/>
    <property type="match status" value="1"/>
</dbReference>
<name>T0ZQV4_9ZZZZ</name>
<feature type="non-terminal residue" evidence="7">
    <location>
        <position position="389"/>
    </location>
</feature>